<dbReference type="Proteomes" id="UP000735302">
    <property type="component" value="Unassembled WGS sequence"/>
</dbReference>
<proteinExistence type="predicted"/>
<feature type="transmembrane region" description="Helical" evidence="1">
    <location>
        <begin position="29"/>
        <end position="48"/>
    </location>
</feature>
<keyword evidence="1" id="KW-1133">Transmembrane helix</keyword>
<sequence length="155" mass="16852">MKCLSERSSLFQKSKTNKLQKISDKVKNISGFSTVTGVAVILTSIVILTSGPSLKVHAAPLLFVQEPMIVSKELITDSENCEWVSNSSATYPDCCPMLSCATATPLTTIDPLLCYDLASTFACGFWYNITAGCNETSAFMYNVSQIYCRNTCGLC</sequence>
<keyword evidence="3" id="KW-1185">Reference proteome</keyword>
<accession>A0AAV4BE68</accession>
<dbReference type="AlphaFoldDB" id="A0AAV4BE68"/>
<protein>
    <recommendedName>
        <fullName evidence="4">ShKT domain-containing protein</fullName>
    </recommendedName>
</protein>
<comment type="caution">
    <text evidence="2">The sequence shown here is derived from an EMBL/GenBank/DDBJ whole genome shotgun (WGS) entry which is preliminary data.</text>
</comment>
<dbReference type="EMBL" id="BLXT01004995">
    <property type="protein sequence ID" value="GFO18880.1"/>
    <property type="molecule type" value="Genomic_DNA"/>
</dbReference>
<evidence type="ECO:0000313" key="3">
    <source>
        <dbReference type="Proteomes" id="UP000735302"/>
    </source>
</evidence>
<keyword evidence="1" id="KW-0812">Transmembrane</keyword>
<evidence type="ECO:0008006" key="4">
    <source>
        <dbReference type="Google" id="ProtNLM"/>
    </source>
</evidence>
<reference evidence="2 3" key="1">
    <citation type="journal article" date="2021" name="Elife">
        <title>Chloroplast acquisition without the gene transfer in kleptoplastic sea slugs, Plakobranchus ocellatus.</title>
        <authorList>
            <person name="Maeda T."/>
            <person name="Takahashi S."/>
            <person name="Yoshida T."/>
            <person name="Shimamura S."/>
            <person name="Takaki Y."/>
            <person name="Nagai Y."/>
            <person name="Toyoda A."/>
            <person name="Suzuki Y."/>
            <person name="Arimoto A."/>
            <person name="Ishii H."/>
            <person name="Satoh N."/>
            <person name="Nishiyama T."/>
            <person name="Hasebe M."/>
            <person name="Maruyama T."/>
            <person name="Minagawa J."/>
            <person name="Obokata J."/>
            <person name="Shigenobu S."/>
        </authorList>
    </citation>
    <scope>NUCLEOTIDE SEQUENCE [LARGE SCALE GENOMIC DNA]</scope>
</reference>
<keyword evidence="1" id="KW-0472">Membrane</keyword>
<gene>
    <name evidence="2" type="ORF">PoB_004538500</name>
</gene>
<evidence type="ECO:0000313" key="2">
    <source>
        <dbReference type="EMBL" id="GFO18880.1"/>
    </source>
</evidence>
<name>A0AAV4BE68_9GAST</name>
<organism evidence="2 3">
    <name type="scientific">Plakobranchus ocellatus</name>
    <dbReference type="NCBI Taxonomy" id="259542"/>
    <lineage>
        <taxon>Eukaryota</taxon>
        <taxon>Metazoa</taxon>
        <taxon>Spiralia</taxon>
        <taxon>Lophotrochozoa</taxon>
        <taxon>Mollusca</taxon>
        <taxon>Gastropoda</taxon>
        <taxon>Heterobranchia</taxon>
        <taxon>Euthyneura</taxon>
        <taxon>Panpulmonata</taxon>
        <taxon>Sacoglossa</taxon>
        <taxon>Placobranchoidea</taxon>
        <taxon>Plakobranchidae</taxon>
        <taxon>Plakobranchus</taxon>
    </lineage>
</organism>
<evidence type="ECO:0000256" key="1">
    <source>
        <dbReference type="SAM" id="Phobius"/>
    </source>
</evidence>